<dbReference type="PANTHER" id="PTHR31001:SF90">
    <property type="entry name" value="CENTROMERE DNA-BINDING PROTEIN COMPLEX CBF3 SUBUNIT B"/>
    <property type="match status" value="1"/>
</dbReference>
<dbReference type="GO" id="GO:0005634">
    <property type="term" value="C:nucleus"/>
    <property type="evidence" value="ECO:0007669"/>
    <property type="project" value="UniProtKB-SubCell"/>
</dbReference>
<dbReference type="AlphaFoldDB" id="A0A5N6VCI0"/>
<evidence type="ECO:0000256" key="2">
    <source>
        <dbReference type="ARBA" id="ARBA00023015"/>
    </source>
</evidence>
<evidence type="ECO:0000313" key="7">
    <source>
        <dbReference type="Proteomes" id="UP000326950"/>
    </source>
</evidence>
<evidence type="ECO:0000256" key="5">
    <source>
        <dbReference type="SAM" id="MobiDB-lite"/>
    </source>
</evidence>
<evidence type="ECO:0000256" key="1">
    <source>
        <dbReference type="ARBA" id="ARBA00004123"/>
    </source>
</evidence>
<evidence type="ECO:0000313" key="6">
    <source>
        <dbReference type="EMBL" id="KAE8168662.1"/>
    </source>
</evidence>
<proteinExistence type="predicted"/>
<dbReference type="InterPro" id="IPR050613">
    <property type="entry name" value="Sec_Metabolite_Reg"/>
</dbReference>
<name>A0A5N6VCI0_ASPTM</name>
<feature type="region of interest" description="Disordered" evidence="5">
    <location>
        <begin position="516"/>
        <end position="537"/>
    </location>
</feature>
<dbReference type="OrthoDB" id="3014581at2759"/>
<evidence type="ECO:0000256" key="3">
    <source>
        <dbReference type="ARBA" id="ARBA00023163"/>
    </source>
</evidence>
<reference evidence="6 7" key="1">
    <citation type="submission" date="2019-04" db="EMBL/GenBank/DDBJ databases">
        <title>Friends and foes A comparative genomics study of 23 Aspergillus species from section Flavi.</title>
        <authorList>
            <consortium name="DOE Joint Genome Institute"/>
            <person name="Kjaerbolling I."/>
            <person name="Vesth T."/>
            <person name="Frisvad J.C."/>
            <person name="Nybo J.L."/>
            <person name="Theobald S."/>
            <person name="Kildgaard S."/>
            <person name="Isbrandt T."/>
            <person name="Kuo A."/>
            <person name="Sato A."/>
            <person name="Lyhne E.K."/>
            <person name="Kogle M.E."/>
            <person name="Wiebenga A."/>
            <person name="Kun R.S."/>
            <person name="Lubbers R.J."/>
            <person name="Makela M.R."/>
            <person name="Barry K."/>
            <person name="Chovatia M."/>
            <person name="Clum A."/>
            <person name="Daum C."/>
            <person name="Haridas S."/>
            <person name="He G."/>
            <person name="LaButti K."/>
            <person name="Lipzen A."/>
            <person name="Mondo S."/>
            <person name="Riley R."/>
            <person name="Salamov A."/>
            <person name="Simmons B.A."/>
            <person name="Magnuson J.K."/>
            <person name="Henrissat B."/>
            <person name="Mortensen U.H."/>
            <person name="Larsen T.O."/>
            <person name="Devries R.P."/>
            <person name="Grigoriev I.V."/>
            <person name="Machida M."/>
            <person name="Baker S.E."/>
            <person name="Andersen M.R."/>
        </authorList>
    </citation>
    <scope>NUCLEOTIDE SEQUENCE [LARGE SCALE GENOMIC DNA]</scope>
    <source>
        <strain evidence="6 7">CBS 117626</strain>
    </source>
</reference>
<comment type="subcellular location">
    <subcellularLocation>
        <location evidence="1">Nucleus</location>
    </subcellularLocation>
</comment>
<feature type="compositionally biased region" description="Polar residues" evidence="5">
    <location>
        <begin position="520"/>
        <end position="529"/>
    </location>
</feature>
<dbReference type="EMBL" id="ML738585">
    <property type="protein sequence ID" value="KAE8168662.1"/>
    <property type="molecule type" value="Genomic_DNA"/>
</dbReference>
<accession>A0A5N6VCI0</accession>
<dbReference type="Proteomes" id="UP000326950">
    <property type="component" value="Unassembled WGS sequence"/>
</dbReference>
<sequence>MTDPSFVPLNDSKASGKPTPETLQHHKLQPTDIPNNVKQRSLQSLLPDIHLARLLFEHYVQTSDCLHREIHVPSTRALLEATYNELSGSSNGLDETIAFFLSIFASSTFYVCHSHSHPHSISDQLKDASKWHNAWKEAVILALLQPDAMRSSSLVSLQTISIMTYLIWDTEGQSSMFHALRSIANTKAIQMKIHRLDAHPPAENDDVIVVELKRRLWWHLASTDWLVASAPGSQEGIYSINPKLMAVKYPLNIDDTDISAGEPSPNSLPEDQPTSMSFSIQRIKLSELCRDMIDSMQNVYQRTDIPDHEQIRRIVARFNSFEGNLPWFFQMDEENISKATVLAACHPYILRQRHVLLFGLYSRVGRLLRPLLIRGDSHPFCSDLINLGIRCAEKLLNIRHRVEPEDLCLYFHSHSIDQHSFGALLLLTIDIMRDKDEPRAEDRKKNLIRACEMLKDKQRCLEKSPNSMVRALDQLIGVIQKPCLSVDVNGNNSCPTLPSTPHDSVGLLTQPILSEETKIPGSQTASTGQVDDPDEHAHMPCTSADKFLCAPEYLANSPAGQDITELWSELLNSFPSPPGFTWEDALDWKWS</sequence>
<keyword evidence="3" id="KW-0804">Transcription</keyword>
<organism evidence="6 7">
    <name type="scientific">Aspergillus tamarii</name>
    <dbReference type="NCBI Taxonomy" id="41984"/>
    <lineage>
        <taxon>Eukaryota</taxon>
        <taxon>Fungi</taxon>
        <taxon>Dikarya</taxon>
        <taxon>Ascomycota</taxon>
        <taxon>Pezizomycotina</taxon>
        <taxon>Eurotiomycetes</taxon>
        <taxon>Eurotiomycetidae</taxon>
        <taxon>Eurotiales</taxon>
        <taxon>Aspergillaceae</taxon>
        <taxon>Aspergillus</taxon>
        <taxon>Aspergillus subgen. Circumdati</taxon>
    </lineage>
</organism>
<feature type="region of interest" description="Disordered" evidence="5">
    <location>
        <begin position="1"/>
        <end position="34"/>
    </location>
</feature>
<dbReference type="CDD" id="cd12148">
    <property type="entry name" value="fungal_TF_MHR"/>
    <property type="match status" value="1"/>
</dbReference>
<gene>
    <name evidence="6" type="ORF">BDV40DRAFT_284070</name>
</gene>
<evidence type="ECO:0000256" key="4">
    <source>
        <dbReference type="ARBA" id="ARBA00023242"/>
    </source>
</evidence>
<keyword evidence="2" id="KW-0805">Transcription regulation</keyword>
<keyword evidence="4" id="KW-0539">Nucleus</keyword>
<protein>
    <submittedName>
        <fullName evidence="6">Uncharacterized protein</fullName>
    </submittedName>
</protein>
<keyword evidence="7" id="KW-1185">Reference proteome</keyword>
<dbReference type="PANTHER" id="PTHR31001">
    <property type="entry name" value="UNCHARACTERIZED TRANSCRIPTIONAL REGULATORY PROTEIN"/>
    <property type="match status" value="1"/>
</dbReference>